<keyword evidence="5" id="KW-0411">Iron-sulfur</keyword>
<dbReference type="PROSITE" id="PS51918">
    <property type="entry name" value="RADICAL_SAM"/>
    <property type="match status" value="1"/>
</dbReference>
<keyword evidence="6" id="KW-1133">Transmembrane helix</keyword>
<evidence type="ECO:0000256" key="4">
    <source>
        <dbReference type="ARBA" id="ARBA00023004"/>
    </source>
</evidence>
<dbReference type="EMBL" id="CAADEX010000134">
    <property type="protein sequence ID" value="VFJ64185.1"/>
    <property type="molecule type" value="Genomic_DNA"/>
</dbReference>
<dbReference type="InterPro" id="IPR058240">
    <property type="entry name" value="rSAM_sf"/>
</dbReference>
<dbReference type="SUPFAM" id="SSF102114">
    <property type="entry name" value="Radical SAM enzymes"/>
    <property type="match status" value="1"/>
</dbReference>
<evidence type="ECO:0000259" key="8">
    <source>
        <dbReference type="PROSITE" id="PS51918"/>
    </source>
</evidence>
<dbReference type="InterPro" id="IPR051198">
    <property type="entry name" value="BchE-like"/>
</dbReference>
<dbReference type="SFLD" id="SFLDS00029">
    <property type="entry name" value="Radical_SAM"/>
    <property type="match status" value="1"/>
</dbReference>
<dbReference type="GO" id="GO:0046872">
    <property type="term" value="F:metal ion binding"/>
    <property type="evidence" value="ECO:0007669"/>
    <property type="project" value="UniProtKB-KW"/>
</dbReference>
<evidence type="ECO:0000256" key="5">
    <source>
        <dbReference type="ARBA" id="ARBA00023014"/>
    </source>
</evidence>
<accession>A0A450TBM0</accession>
<evidence type="ECO:0000256" key="6">
    <source>
        <dbReference type="SAM" id="Phobius"/>
    </source>
</evidence>
<keyword evidence="3" id="KW-0479">Metal-binding</keyword>
<dbReference type="GO" id="GO:0051539">
    <property type="term" value="F:4 iron, 4 sulfur cluster binding"/>
    <property type="evidence" value="ECO:0007669"/>
    <property type="project" value="UniProtKB-KW"/>
</dbReference>
<keyword evidence="4" id="KW-0408">Iron</keyword>
<dbReference type="PANTHER" id="PTHR43409">
    <property type="entry name" value="ANAEROBIC MAGNESIUM-PROTOPORPHYRIN IX MONOMETHYL ESTER CYCLASE-RELATED"/>
    <property type="match status" value="1"/>
</dbReference>
<dbReference type="Pfam" id="PF02310">
    <property type="entry name" value="B12-binding"/>
    <property type="match status" value="1"/>
</dbReference>
<evidence type="ECO:0000256" key="3">
    <source>
        <dbReference type="ARBA" id="ARBA00022723"/>
    </source>
</evidence>
<evidence type="ECO:0000313" key="9">
    <source>
        <dbReference type="EMBL" id="VFJ64185.1"/>
    </source>
</evidence>
<dbReference type="SFLD" id="SFLDG01082">
    <property type="entry name" value="B12-binding_domain_containing"/>
    <property type="match status" value="1"/>
</dbReference>
<dbReference type="InterPro" id="IPR007197">
    <property type="entry name" value="rSAM"/>
</dbReference>
<dbReference type="InterPro" id="IPR006638">
    <property type="entry name" value="Elp3/MiaA/NifB-like_rSAM"/>
</dbReference>
<protein>
    <submittedName>
        <fullName evidence="9">Radical SAM superfamily enzyme YgiQ, UPF0313 family</fullName>
    </submittedName>
</protein>
<dbReference type="CDD" id="cd01335">
    <property type="entry name" value="Radical_SAM"/>
    <property type="match status" value="1"/>
</dbReference>
<dbReference type="GO" id="GO:0031419">
    <property type="term" value="F:cobalamin binding"/>
    <property type="evidence" value="ECO:0007669"/>
    <property type="project" value="InterPro"/>
</dbReference>
<proteinExistence type="predicted"/>
<keyword evidence="6" id="KW-0812">Transmembrane</keyword>
<dbReference type="Pfam" id="PF04055">
    <property type="entry name" value="Radical_SAM"/>
    <property type="match status" value="1"/>
</dbReference>
<evidence type="ECO:0000256" key="2">
    <source>
        <dbReference type="ARBA" id="ARBA00022691"/>
    </source>
</evidence>
<evidence type="ECO:0000256" key="1">
    <source>
        <dbReference type="ARBA" id="ARBA00001966"/>
    </source>
</evidence>
<dbReference type="SFLD" id="SFLDG01123">
    <property type="entry name" value="methyltransferase_(Class_B)"/>
    <property type="match status" value="1"/>
</dbReference>
<feature type="domain" description="Radical SAM core" evidence="8">
    <location>
        <begin position="214"/>
        <end position="451"/>
    </location>
</feature>
<gene>
    <name evidence="9" type="ORF">BECKDK2373B_GA0170837_11346</name>
</gene>
<feature type="transmembrane region" description="Helical" evidence="6">
    <location>
        <begin position="6"/>
        <end position="27"/>
    </location>
</feature>
<dbReference type="Gene3D" id="3.80.30.20">
    <property type="entry name" value="tm_1862 like domain"/>
    <property type="match status" value="1"/>
</dbReference>
<organism evidence="9">
    <name type="scientific">Candidatus Kentrum sp. DK</name>
    <dbReference type="NCBI Taxonomy" id="2126562"/>
    <lineage>
        <taxon>Bacteria</taxon>
        <taxon>Pseudomonadati</taxon>
        <taxon>Pseudomonadota</taxon>
        <taxon>Gammaproteobacteria</taxon>
        <taxon>Candidatus Kentrum</taxon>
    </lineage>
</organism>
<reference evidence="9" key="1">
    <citation type="submission" date="2019-02" db="EMBL/GenBank/DDBJ databases">
        <authorList>
            <person name="Gruber-Vodicka R. H."/>
            <person name="Seah K. B. B."/>
        </authorList>
    </citation>
    <scope>NUCLEOTIDE SEQUENCE</scope>
    <source>
        <strain evidence="9">BECK_DK47</strain>
    </source>
</reference>
<dbReference type="InterPro" id="IPR034466">
    <property type="entry name" value="Methyltransferase_Class_B"/>
</dbReference>
<comment type="cofactor">
    <cofactor evidence="1">
        <name>[4Fe-4S] cluster</name>
        <dbReference type="ChEBI" id="CHEBI:49883"/>
    </cofactor>
</comment>
<feature type="domain" description="B12-binding" evidence="7">
    <location>
        <begin position="1"/>
        <end position="168"/>
    </location>
</feature>
<sequence length="498" mass="58441">MKVLLVYPNIRGIFMVSSAMAILSALLKRDNHEVRLFDTTYWEFPESKAVHRDGERERYLQVPAYRGKKRPVPLHTTNVYDDFNTAVAEFEPDLIACSAAEDLFPHGIKLLENLRDKGKAKTMFGGVFPTFAPDKVIGHPDVDMICLGEGEYPLLELCKRIEKGQSYREIPNLWVKQDGVIYKNPMTSLMDMDNLPSMDLDIFDDSRLYRPFSGKIYRTIPMETHRGCPYHCAYCNSPAMKRMYKAEDRNFLRLKSIENVRRELLFYKDHYRAEYFYFLPDTFLALPDKYLEKLAEMYASEIGLPFWCQTRPETLTENRVRLLKNMGIHRMNIGVEHGNPQFREKLLNRKVKNHTITESTRRLENYDIAFSFNCMIGFPTETRELAFDTIHLNRELAATDGHFMATYVPYHGTPIRDRAEKMGYMDTDTIVTFWQRFSHLDMPQFSKEAIEGVRRCFVPYVLLEKDRWSEIEQAEKLTPEGDKIWGKIMAECRERFFS</sequence>
<keyword evidence="6" id="KW-0472">Membrane</keyword>
<dbReference type="InterPro" id="IPR006158">
    <property type="entry name" value="Cobalamin-bd"/>
</dbReference>
<name>A0A450TBM0_9GAMM</name>
<dbReference type="SMART" id="SM00729">
    <property type="entry name" value="Elp3"/>
    <property type="match status" value="1"/>
</dbReference>
<dbReference type="GO" id="GO:0003824">
    <property type="term" value="F:catalytic activity"/>
    <property type="evidence" value="ECO:0007669"/>
    <property type="project" value="InterPro"/>
</dbReference>
<dbReference type="AlphaFoldDB" id="A0A450TBM0"/>
<evidence type="ECO:0000259" key="7">
    <source>
        <dbReference type="PROSITE" id="PS51332"/>
    </source>
</evidence>
<dbReference type="Gene3D" id="3.40.50.280">
    <property type="entry name" value="Cobalamin-binding domain"/>
    <property type="match status" value="1"/>
</dbReference>
<dbReference type="PROSITE" id="PS51332">
    <property type="entry name" value="B12_BINDING"/>
    <property type="match status" value="1"/>
</dbReference>
<keyword evidence="2" id="KW-0949">S-adenosyl-L-methionine</keyword>
<dbReference type="InterPro" id="IPR023404">
    <property type="entry name" value="rSAM_horseshoe"/>
</dbReference>